<name>A0A9N9BZN8_9GLOM</name>
<keyword evidence="1" id="KW-0732">Signal</keyword>
<proteinExistence type="predicted"/>
<dbReference type="Proteomes" id="UP000789831">
    <property type="component" value="Unassembled WGS sequence"/>
</dbReference>
<feature type="non-terminal residue" evidence="2">
    <location>
        <position position="1"/>
    </location>
</feature>
<feature type="chain" id="PRO_5040276695" evidence="1">
    <location>
        <begin position="20"/>
        <end position="81"/>
    </location>
</feature>
<sequence>MAAMGAISILWMWFRTATLHDKLVCDIKNLLTGYTKQELNTGITWEYENFIDINNRTSYLVIKLLPLDLVTAAACRDVPGR</sequence>
<comment type="caution">
    <text evidence="2">The sequence shown here is derived from an EMBL/GenBank/DDBJ whole genome shotgun (WGS) entry which is preliminary data.</text>
</comment>
<protein>
    <submittedName>
        <fullName evidence="2">13212_t:CDS:1</fullName>
    </submittedName>
</protein>
<reference evidence="2" key="1">
    <citation type="submission" date="2021-06" db="EMBL/GenBank/DDBJ databases">
        <authorList>
            <person name="Kallberg Y."/>
            <person name="Tangrot J."/>
            <person name="Rosling A."/>
        </authorList>
    </citation>
    <scope>NUCLEOTIDE SEQUENCE</scope>
    <source>
        <strain evidence="2">MT106</strain>
    </source>
</reference>
<organism evidence="2 3">
    <name type="scientific">Ambispora gerdemannii</name>
    <dbReference type="NCBI Taxonomy" id="144530"/>
    <lineage>
        <taxon>Eukaryota</taxon>
        <taxon>Fungi</taxon>
        <taxon>Fungi incertae sedis</taxon>
        <taxon>Mucoromycota</taxon>
        <taxon>Glomeromycotina</taxon>
        <taxon>Glomeromycetes</taxon>
        <taxon>Archaeosporales</taxon>
        <taxon>Ambisporaceae</taxon>
        <taxon>Ambispora</taxon>
    </lineage>
</organism>
<evidence type="ECO:0000313" key="3">
    <source>
        <dbReference type="Proteomes" id="UP000789831"/>
    </source>
</evidence>
<dbReference type="EMBL" id="CAJVPL010001738">
    <property type="protein sequence ID" value="CAG8585476.1"/>
    <property type="molecule type" value="Genomic_DNA"/>
</dbReference>
<evidence type="ECO:0000313" key="2">
    <source>
        <dbReference type="EMBL" id="CAG8585476.1"/>
    </source>
</evidence>
<gene>
    <name evidence="2" type="ORF">AGERDE_LOCUS8341</name>
</gene>
<accession>A0A9N9BZN8</accession>
<keyword evidence="3" id="KW-1185">Reference proteome</keyword>
<dbReference type="AlphaFoldDB" id="A0A9N9BZN8"/>
<evidence type="ECO:0000256" key="1">
    <source>
        <dbReference type="SAM" id="SignalP"/>
    </source>
</evidence>
<feature type="signal peptide" evidence="1">
    <location>
        <begin position="1"/>
        <end position="19"/>
    </location>
</feature>